<feature type="compositionally biased region" description="Basic residues" evidence="1">
    <location>
        <begin position="87"/>
        <end position="98"/>
    </location>
</feature>
<dbReference type="RefSeq" id="XP_015657743.1">
    <property type="nucleotide sequence ID" value="XM_015803918.1"/>
</dbReference>
<keyword evidence="3" id="KW-1185">Reference proteome</keyword>
<dbReference type="OrthoDB" id="273050at2759"/>
<feature type="compositionally biased region" description="Basic and acidic residues" evidence="1">
    <location>
        <begin position="76"/>
        <end position="86"/>
    </location>
</feature>
<gene>
    <name evidence="2" type="ORF">ABB37_05767</name>
</gene>
<protein>
    <submittedName>
        <fullName evidence="2">Uncharacterized protein</fullName>
    </submittedName>
</protein>
<dbReference type="AlphaFoldDB" id="A0A0N0DUZ4"/>
<accession>A0A0N0DUZ4</accession>
<feature type="region of interest" description="Disordered" evidence="1">
    <location>
        <begin position="76"/>
        <end position="104"/>
    </location>
</feature>
<evidence type="ECO:0000256" key="1">
    <source>
        <dbReference type="SAM" id="MobiDB-lite"/>
    </source>
</evidence>
<comment type="caution">
    <text evidence="2">The sequence shown here is derived from an EMBL/GenBank/DDBJ whole genome shotgun (WGS) entry which is preliminary data.</text>
</comment>
<organism evidence="2 3">
    <name type="scientific">Leptomonas pyrrhocoris</name>
    <name type="common">Firebug parasite</name>
    <dbReference type="NCBI Taxonomy" id="157538"/>
    <lineage>
        <taxon>Eukaryota</taxon>
        <taxon>Discoba</taxon>
        <taxon>Euglenozoa</taxon>
        <taxon>Kinetoplastea</taxon>
        <taxon>Metakinetoplastina</taxon>
        <taxon>Trypanosomatida</taxon>
        <taxon>Trypanosomatidae</taxon>
        <taxon>Leishmaniinae</taxon>
        <taxon>Leptomonas</taxon>
    </lineage>
</organism>
<proteinExistence type="predicted"/>
<sequence length="350" mass="38826">MGYGGPRVAFYTANEYANYASAVDREDAARVRSIAHRRDSVPESELLRQREETFRAYEAGQAAEAARLRAEEEAALEERKRRDERHQRRLATRGRRRSLSAAESATLRARQAHLNQLAQPRRYAEPAYGSTTYGLVMHQRGCKVEFPVGRNNAVYMPGVDRDRIVPSRPVLDASDLPPWIGSYSSHHGPRERERAAAEEEAAYYCGRLAAPRSAVAEARKQATLRDMAAEHAAAAQRQQWRAASAGEHNEVVAAADSLRASAASYTEEGSDAESVFSHGSSNGPIRATGNMHICTASTKESVQLHLSRYGGAMTAPRLKRDVALSSTMNRTLPELSYRLVKMQAPYSQRR</sequence>
<evidence type="ECO:0000313" key="3">
    <source>
        <dbReference type="Proteomes" id="UP000037923"/>
    </source>
</evidence>
<name>A0A0N0DUZ4_LEPPY</name>
<dbReference type="GeneID" id="26906057"/>
<evidence type="ECO:0000313" key="2">
    <source>
        <dbReference type="EMBL" id="KPA79304.1"/>
    </source>
</evidence>
<dbReference type="OMA" id="MGYGGPR"/>
<dbReference type="Proteomes" id="UP000037923">
    <property type="component" value="Unassembled WGS sequence"/>
</dbReference>
<dbReference type="VEuPathDB" id="TriTrypDB:LpyrH10_11_2320"/>
<reference evidence="2 3" key="1">
    <citation type="submission" date="2015-07" db="EMBL/GenBank/DDBJ databases">
        <title>High-quality genome of monoxenous trypanosomatid Leptomonas pyrrhocoris.</title>
        <authorList>
            <person name="Flegontov P."/>
            <person name="Butenko A."/>
            <person name="Firsov S."/>
            <person name="Vlcek C."/>
            <person name="Logacheva M.D."/>
            <person name="Field M."/>
            <person name="Filatov D."/>
            <person name="Flegontova O."/>
            <person name="Gerasimov E."/>
            <person name="Jackson A.P."/>
            <person name="Kelly S."/>
            <person name="Opperdoes F."/>
            <person name="O'Reilly A."/>
            <person name="Votypka J."/>
            <person name="Yurchenko V."/>
            <person name="Lukes J."/>
        </authorList>
    </citation>
    <scope>NUCLEOTIDE SEQUENCE [LARGE SCALE GENOMIC DNA]</scope>
    <source>
        <strain evidence="2">H10</strain>
    </source>
</reference>
<dbReference type="EMBL" id="LGTL01000011">
    <property type="protein sequence ID" value="KPA79304.1"/>
    <property type="molecule type" value="Genomic_DNA"/>
</dbReference>